<comment type="caution">
    <text evidence="2">The sequence shown here is derived from an EMBL/GenBank/DDBJ whole genome shotgun (WGS) entry which is preliminary data.</text>
</comment>
<feature type="region of interest" description="Disordered" evidence="1">
    <location>
        <begin position="102"/>
        <end position="179"/>
    </location>
</feature>
<keyword evidence="3" id="KW-1185">Reference proteome</keyword>
<proteinExistence type="predicted"/>
<name>A0A550CH10_9AGAR</name>
<dbReference type="EMBL" id="VDMD01000008">
    <property type="protein sequence ID" value="TRM64064.1"/>
    <property type="molecule type" value="Genomic_DNA"/>
</dbReference>
<reference evidence="2 3" key="1">
    <citation type="journal article" date="2019" name="New Phytol.">
        <title>Comparative genomics reveals unique wood-decay strategies and fruiting body development in the Schizophyllaceae.</title>
        <authorList>
            <person name="Almasi E."/>
            <person name="Sahu N."/>
            <person name="Krizsan K."/>
            <person name="Balint B."/>
            <person name="Kovacs G.M."/>
            <person name="Kiss B."/>
            <person name="Cseklye J."/>
            <person name="Drula E."/>
            <person name="Henrissat B."/>
            <person name="Nagy I."/>
            <person name="Chovatia M."/>
            <person name="Adam C."/>
            <person name="LaButti K."/>
            <person name="Lipzen A."/>
            <person name="Riley R."/>
            <person name="Grigoriev I.V."/>
            <person name="Nagy L.G."/>
        </authorList>
    </citation>
    <scope>NUCLEOTIDE SEQUENCE [LARGE SCALE GENOMIC DNA]</scope>
    <source>
        <strain evidence="2 3">NL-1724</strain>
    </source>
</reference>
<gene>
    <name evidence="2" type="ORF">BD626DRAFT_264989</name>
</gene>
<accession>A0A550CH10</accession>
<evidence type="ECO:0000313" key="2">
    <source>
        <dbReference type="EMBL" id="TRM64064.1"/>
    </source>
</evidence>
<dbReference type="AlphaFoldDB" id="A0A550CH10"/>
<evidence type="ECO:0000313" key="3">
    <source>
        <dbReference type="Proteomes" id="UP000320762"/>
    </source>
</evidence>
<dbReference type="Proteomes" id="UP000320762">
    <property type="component" value="Unassembled WGS sequence"/>
</dbReference>
<protein>
    <submittedName>
        <fullName evidence="2">Uncharacterized protein</fullName>
    </submittedName>
</protein>
<evidence type="ECO:0000256" key="1">
    <source>
        <dbReference type="SAM" id="MobiDB-lite"/>
    </source>
</evidence>
<sequence>MNRLGGFVARALPFIGLYPAKAKLPTTLPPALMRNRAKKTTGTEHARSIHFWCSSATCCPPPHSGGRYSISAPRLVACPPRDALTAAVRRRVASAMTQLVAPQHAQSAGRVASRLPVTRPATPPPWHDRPDFHPGPAQPGRLERPHDARCRPSAARDDIDAPPPNAIFRPNSVPHPSPSARPCVPLDRWMPNYIQRLSSRRSLHVIARHTLTRRCNLPALIPSRGKAAVISCLPAA</sequence>
<feature type="compositionally biased region" description="Basic and acidic residues" evidence="1">
    <location>
        <begin position="141"/>
        <end position="159"/>
    </location>
</feature>
<organism evidence="2 3">
    <name type="scientific">Schizophyllum amplum</name>
    <dbReference type="NCBI Taxonomy" id="97359"/>
    <lineage>
        <taxon>Eukaryota</taxon>
        <taxon>Fungi</taxon>
        <taxon>Dikarya</taxon>
        <taxon>Basidiomycota</taxon>
        <taxon>Agaricomycotina</taxon>
        <taxon>Agaricomycetes</taxon>
        <taxon>Agaricomycetidae</taxon>
        <taxon>Agaricales</taxon>
        <taxon>Schizophyllaceae</taxon>
        <taxon>Schizophyllum</taxon>
    </lineage>
</organism>